<comment type="caution">
    <text evidence="4">The sequence shown here is derived from an EMBL/GenBank/DDBJ whole genome shotgun (WGS) entry which is preliminary data.</text>
</comment>
<name>A0A916TJ84_9ACTN</name>
<comment type="similarity">
    <text evidence="1">Belongs to the Rv1128c/1148c/1588c/1702c/1945/3466 family.</text>
</comment>
<evidence type="ECO:0000259" key="3">
    <source>
        <dbReference type="SMART" id="SM00507"/>
    </source>
</evidence>
<dbReference type="AlphaFoldDB" id="A0A916TJ84"/>
<evidence type="ECO:0000256" key="2">
    <source>
        <dbReference type="SAM" id="MobiDB-lite"/>
    </source>
</evidence>
<keyword evidence="4" id="KW-0540">Nuclease</keyword>
<evidence type="ECO:0000313" key="5">
    <source>
        <dbReference type="Proteomes" id="UP000621454"/>
    </source>
</evidence>
<dbReference type="EMBL" id="BMGC01000062">
    <property type="protein sequence ID" value="GGB47789.1"/>
    <property type="molecule type" value="Genomic_DNA"/>
</dbReference>
<evidence type="ECO:0000313" key="4">
    <source>
        <dbReference type="EMBL" id="GGB47789.1"/>
    </source>
</evidence>
<dbReference type="Gene3D" id="1.10.30.50">
    <property type="match status" value="1"/>
</dbReference>
<evidence type="ECO:0000256" key="1">
    <source>
        <dbReference type="ARBA" id="ARBA00023450"/>
    </source>
</evidence>
<reference evidence="4" key="1">
    <citation type="journal article" date="2014" name="Int. J. Syst. Evol. Microbiol.">
        <title>Complete genome sequence of Corynebacterium casei LMG S-19264T (=DSM 44701T), isolated from a smear-ripened cheese.</title>
        <authorList>
            <consortium name="US DOE Joint Genome Institute (JGI-PGF)"/>
            <person name="Walter F."/>
            <person name="Albersmeier A."/>
            <person name="Kalinowski J."/>
            <person name="Ruckert C."/>
        </authorList>
    </citation>
    <scope>NUCLEOTIDE SEQUENCE</scope>
    <source>
        <strain evidence="4">CGMCC 1.12827</strain>
    </source>
</reference>
<reference evidence="4" key="2">
    <citation type="submission" date="2020-09" db="EMBL/GenBank/DDBJ databases">
        <authorList>
            <person name="Sun Q."/>
            <person name="Zhou Y."/>
        </authorList>
    </citation>
    <scope>NUCLEOTIDE SEQUENCE</scope>
    <source>
        <strain evidence="4">CGMCC 1.12827</strain>
    </source>
</reference>
<dbReference type="InterPro" id="IPR003870">
    <property type="entry name" value="DUF222"/>
</dbReference>
<keyword evidence="4" id="KW-0378">Hydrolase</keyword>
<dbReference type="InterPro" id="IPR003615">
    <property type="entry name" value="HNH_nuc"/>
</dbReference>
<gene>
    <name evidence="4" type="ORF">GCM10011489_38730</name>
</gene>
<dbReference type="CDD" id="cd00085">
    <property type="entry name" value="HNHc"/>
    <property type="match status" value="1"/>
</dbReference>
<feature type="region of interest" description="Disordered" evidence="2">
    <location>
        <begin position="211"/>
        <end position="237"/>
    </location>
</feature>
<keyword evidence="4" id="KW-0255">Endonuclease</keyword>
<dbReference type="GO" id="GO:0008270">
    <property type="term" value="F:zinc ion binding"/>
    <property type="evidence" value="ECO:0007669"/>
    <property type="project" value="InterPro"/>
</dbReference>
<dbReference type="Proteomes" id="UP000621454">
    <property type="component" value="Unassembled WGS sequence"/>
</dbReference>
<accession>A0A916TJ84</accession>
<keyword evidence="5" id="KW-1185">Reference proteome</keyword>
<organism evidence="4 5">
    <name type="scientific">Gordonia jinhuaensis</name>
    <dbReference type="NCBI Taxonomy" id="1517702"/>
    <lineage>
        <taxon>Bacteria</taxon>
        <taxon>Bacillati</taxon>
        <taxon>Actinomycetota</taxon>
        <taxon>Actinomycetes</taxon>
        <taxon>Mycobacteriales</taxon>
        <taxon>Gordoniaceae</taxon>
        <taxon>Gordonia</taxon>
    </lineage>
</organism>
<dbReference type="GO" id="GO:0003676">
    <property type="term" value="F:nucleic acid binding"/>
    <property type="evidence" value="ECO:0007669"/>
    <property type="project" value="InterPro"/>
</dbReference>
<sequence>MSVTPISHAASVSDSRIDELFDETPVSDLSIVQLRHRITGHAGQIASLTARFLDLLAEFDDRGGWSGEGITSCAHWLSWQTGMAKRTAHDHVRIAYALRDLPRLRAELADGRLSYSKVRALTRVATPEREDELVNVALSATAAQVERLVRAMRRIERSAEHSEQPAPVESSGRWKWDNDGSLSVTLRLSPLDGARFLAGVVRAEYERTRTADDADVPAEALTSGGKSGSEETPQPRDLWRHVPADIAPAVIAMADTLHAAVDIPQIAPGAEVLVHRYENTDSATENTDSAMAPHLDDGPALHDTEADESDCGAAHRTVRTDERGAVLAWGRRRRQPTAAMIRALFHRDRGCAHPGCGRTRHLHVHHVTRWSDGGTTDLGNLILLCGTHHRALHRDEFGITALGDQQFRFHRRSGSIIEIAPSVAAPGHWRPDPAIASDSIVPVGGGALDLGYTTEVLYSIWRYKASAARVAAA</sequence>
<dbReference type="InterPro" id="IPR002711">
    <property type="entry name" value="HNH"/>
</dbReference>
<dbReference type="Pfam" id="PF02720">
    <property type="entry name" value="DUF222"/>
    <property type="match status" value="1"/>
</dbReference>
<dbReference type="SMART" id="SM00507">
    <property type="entry name" value="HNHc"/>
    <property type="match status" value="1"/>
</dbReference>
<protein>
    <submittedName>
        <fullName evidence="4">HNH endonuclease</fullName>
    </submittedName>
</protein>
<proteinExistence type="inferred from homology"/>
<feature type="domain" description="HNH nuclease" evidence="3">
    <location>
        <begin position="339"/>
        <end position="390"/>
    </location>
</feature>
<dbReference type="Pfam" id="PF01844">
    <property type="entry name" value="HNH"/>
    <property type="match status" value="1"/>
</dbReference>
<dbReference type="RefSeq" id="WP_373284260.1">
    <property type="nucleotide sequence ID" value="NZ_BMGC01000062.1"/>
</dbReference>
<dbReference type="GO" id="GO:0004519">
    <property type="term" value="F:endonuclease activity"/>
    <property type="evidence" value="ECO:0007669"/>
    <property type="project" value="UniProtKB-KW"/>
</dbReference>